<comment type="caution">
    <text evidence="2">Lacks conserved residue(s) required for the propagation of feature annotation.</text>
</comment>
<dbReference type="InterPro" id="IPR035983">
    <property type="entry name" value="Hect_E3_ubiquitin_ligase"/>
</dbReference>
<evidence type="ECO:0000313" key="5">
    <source>
        <dbReference type="Proteomes" id="UP001634394"/>
    </source>
</evidence>
<dbReference type="Gene3D" id="3.90.1750.10">
    <property type="entry name" value="Hect, E3 ligase catalytic domains"/>
    <property type="match status" value="1"/>
</dbReference>
<keyword evidence="1 2" id="KW-0833">Ubl conjugation pathway</keyword>
<gene>
    <name evidence="4" type="ORF">ACJMK2_006426</name>
</gene>
<feature type="non-terminal residue" evidence="4">
    <location>
        <position position="74"/>
    </location>
</feature>
<dbReference type="SUPFAM" id="SSF56204">
    <property type="entry name" value="Hect, E3 ligase catalytic domain"/>
    <property type="match status" value="1"/>
</dbReference>
<protein>
    <recommendedName>
        <fullName evidence="3">HECT domain-containing protein</fullName>
    </recommendedName>
</protein>
<evidence type="ECO:0000313" key="4">
    <source>
        <dbReference type="EMBL" id="KAL3864771.1"/>
    </source>
</evidence>
<dbReference type="InterPro" id="IPR000569">
    <property type="entry name" value="HECT_dom"/>
</dbReference>
<reference evidence="4 5" key="1">
    <citation type="submission" date="2024-11" db="EMBL/GenBank/DDBJ databases">
        <title>Chromosome-level genome assembly of the freshwater bivalve Anodonta woodiana.</title>
        <authorList>
            <person name="Chen X."/>
        </authorList>
    </citation>
    <scope>NUCLEOTIDE SEQUENCE [LARGE SCALE GENOMIC DNA]</scope>
    <source>
        <strain evidence="4">MN2024</strain>
        <tissue evidence="4">Gills</tissue>
    </source>
</reference>
<evidence type="ECO:0000256" key="2">
    <source>
        <dbReference type="PROSITE-ProRule" id="PRU00104"/>
    </source>
</evidence>
<keyword evidence="5" id="KW-1185">Reference proteome</keyword>
<dbReference type="AlphaFoldDB" id="A0ABD3VT35"/>
<organism evidence="4 5">
    <name type="scientific">Sinanodonta woodiana</name>
    <name type="common">Chinese pond mussel</name>
    <name type="synonym">Anodonta woodiana</name>
    <dbReference type="NCBI Taxonomy" id="1069815"/>
    <lineage>
        <taxon>Eukaryota</taxon>
        <taxon>Metazoa</taxon>
        <taxon>Spiralia</taxon>
        <taxon>Lophotrochozoa</taxon>
        <taxon>Mollusca</taxon>
        <taxon>Bivalvia</taxon>
        <taxon>Autobranchia</taxon>
        <taxon>Heteroconchia</taxon>
        <taxon>Palaeoheterodonta</taxon>
        <taxon>Unionida</taxon>
        <taxon>Unionoidea</taxon>
        <taxon>Unionidae</taxon>
        <taxon>Unioninae</taxon>
        <taxon>Sinanodonta</taxon>
    </lineage>
</organism>
<sequence length="74" mass="8977">MEEIQFQENIKFPLEVNFHGECARDLGGPRKEFFFAFLKEFKDRMLIYEDQQIMLKSEDEYIARHHYLYAGVLI</sequence>
<comment type="caution">
    <text evidence="4">The sequence shown here is derived from an EMBL/GenBank/DDBJ whole genome shotgun (WGS) entry which is preliminary data.</text>
</comment>
<dbReference type="Proteomes" id="UP001634394">
    <property type="component" value="Unassembled WGS sequence"/>
</dbReference>
<dbReference type="EMBL" id="JBJQND010000010">
    <property type="protein sequence ID" value="KAL3864771.1"/>
    <property type="molecule type" value="Genomic_DNA"/>
</dbReference>
<evidence type="ECO:0000259" key="3">
    <source>
        <dbReference type="PROSITE" id="PS50237"/>
    </source>
</evidence>
<feature type="domain" description="HECT" evidence="3">
    <location>
        <begin position="6"/>
        <end position="40"/>
    </location>
</feature>
<accession>A0ABD3VT35</accession>
<evidence type="ECO:0000256" key="1">
    <source>
        <dbReference type="ARBA" id="ARBA00022786"/>
    </source>
</evidence>
<dbReference type="PROSITE" id="PS50237">
    <property type="entry name" value="HECT"/>
    <property type="match status" value="1"/>
</dbReference>
<proteinExistence type="predicted"/>
<name>A0ABD3VT35_SINWO</name>